<proteinExistence type="predicted"/>
<dbReference type="GeneID" id="108920626"/>
<dbReference type="AlphaFoldDB" id="A0A8C9SXI8"/>
<organism evidence="2 3">
    <name type="scientific">Scleropages formosus</name>
    <name type="common">Asian bonytongue</name>
    <name type="synonym">Osteoglossum formosum</name>
    <dbReference type="NCBI Taxonomy" id="113540"/>
    <lineage>
        <taxon>Eukaryota</taxon>
        <taxon>Metazoa</taxon>
        <taxon>Chordata</taxon>
        <taxon>Craniata</taxon>
        <taxon>Vertebrata</taxon>
        <taxon>Euteleostomi</taxon>
        <taxon>Actinopterygii</taxon>
        <taxon>Neopterygii</taxon>
        <taxon>Teleostei</taxon>
        <taxon>Osteoglossocephala</taxon>
        <taxon>Osteoglossomorpha</taxon>
        <taxon>Osteoglossiformes</taxon>
        <taxon>Osteoglossidae</taxon>
        <taxon>Scleropages</taxon>
    </lineage>
</organism>
<dbReference type="OrthoDB" id="9950633at2759"/>
<dbReference type="InterPro" id="IPR026703">
    <property type="entry name" value="ERICH2"/>
</dbReference>
<evidence type="ECO:0000313" key="2">
    <source>
        <dbReference type="Ensembl" id="ENSSFOP00015045523.1"/>
    </source>
</evidence>
<feature type="compositionally biased region" description="Basic and acidic residues" evidence="1">
    <location>
        <begin position="30"/>
        <end position="40"/>
    </location>
</feature>
<evidence type="ECO:0000313" key="3">
    <source>
        <dbReference type="Proteomes" id="UP000694397"/>
    </source>
</evidence>
<reference evidence="2 3" key="1">
    <citation type="submission" date="2019-04" db="EMBL/GenBank/DDBJ databases">
        <authorList>
            <consortium name="Wellcome Sanger Institute Data Sharing"/>
        </authorList>
    </citation>
    <scope>NUCLEOTIDE SEQUENCE [LARGE SCALE GENOMIC DNA]</scope>
</reference>
<dbReference type="RefSeq" id="XP_018585046.1">
    <property type="nucleotide sequence ID" value="XM_018729530.2"/>
</dbReference>
<dbReference type="RefSeq" id="XP_018585045.1">
    <property type="nucleotide sequence ID" value="XM_018729529.2"/>
</dbReference>
<dbReference type="Proteomes" id="UP000694397">
    <property type="component" value="Chromosome 12"/>
</dbReference>
<dbReference type="PANTHER" id="PTHR21520">
    <property type="entry name" value="GLUTAMATE-RICH PROTEIN 2"/>
    <property type="match status" value="1"/>
</dbReference>
<evidence type="ECO:0000256" key="1">
    <source>
        <dbReference type="SAM" id="MobiDB-lite"/>
    </source>
</evidence>
<feature type="region of interest" description="Disordered" evidence="1">
    <location>
        <begin position="1"/>
        <end position="40"/>
    </location>
</feature>
<dbReference type="CTD" id="285141"/>
<dbReference type="KEGG" id="sfm:108920626"/>
<dbReference type="SUPFAM" id="SSF48452">
    <property type="entry name" value="TPR-like"/>
    <property type="match status" value="1"/>
</dbReference>
<protein>
    <recommendedName>
        <fullName evidence="4">Glutamate-rich protein 2</fullName>
    </recommendedName>
</protein>
<evidence type="ECO:0008006" key="4">
    <source>
        <dbReference type="Google" id="ProtNLM"/>
    </source>
</evidence>
<dbReference type="GeneTree" id="ENSGT00390000017846"/>
<reference evidence="2" key="3">
    <citation type="submission" date="2025-09" db="UniProtKB">
        <authorList>
            <consortium name="Ensembl"/>
        </authorList>
    </citation>
    <scope>IDENTIFICATION</scope>
</reference>
<dbReference type="InterPro" id="IPR011990">
    <property type="entry name" value="TPR-like_helical_dom_sf"/>
</dbReference>
<dbReference type="RefSeq" id="XP_018585044.1">
    <property type="nucleotide sequence ID" value="XM_018729528.2"/>
</dbReference>
<feature type="compositionally biased region" description="Acidic residues" evidence="1">
    <location>
        <begin position="93"/>
        <end position="113"/>
    </location>
</feature>
<dbReference type="Ensembl" id="ENSSFOT00015069632.1">
    <property type="protein sequence ID" value="ENSSFOP00015045523.1"/>
    <property type="gene ID" value="ENSSFOG00015025830.1"/>
</dbReference>
<name>A0A8C9SXI8_SCLFO</name>
<gene>
    <name evidence="2" type="primary">erich2</name>
</gene>
<accession>A0A8C9SXI8</accession>
<reference evidence="2" key="2">
    <citation type="submission" date="2025-08" db="UniProtKB">
        <authorList>
            <consortium name="Ensembl"/>
        </authorList>
    </citation>
    <scope>IDENTIFICATION</scope>
</reference>
<keyword evidence="3" id="KW-1185">Reference proteome</keyword>
<sequence length="139" mass="15951">MDTINKKSKPSIPDFTEDTPQPERATQPADDDRGCDKETPKAPFQLFAEFLKSVMGKDYTRAHKLCRMILIYEPENPEAKQFIPLIEEKLQMEQEEGWREEDEDSDVSEESENMSDSSCSSTDNEAVYSESSAEEEERS</sequence>
<feature type="compositionally biased region" description="Low complexity" evidence="1">
    <location>
        <begin position="114"/>
        <end position="131"/>
    </location>
</feature>
<dbReference type="PANTHER" id="PTHR21520:SF2">
    <property type="entry name" value="GLUTAMATE-RICH PROTEIN 2"/>
    <property type="match status" value="1"/>
</dbReference>
<feature type="region of interest" description="Disordered" evidence="1">
    <location>
        <begin position="92"/>
        <end position="139"/>
    </location>
</feature>